<keyword evidence="2" id="KW-0645">Protease</keyword>
<protein>
    <submittedName>
        <fullName evidence="2">MXAN_6640 family putative metalloprotease</fullName>
    </submittedName>
</protein>
<dbReference type="EMBL" id="JAXIVS010000016">
    <property type="protein sequence ID" value="MDY7231876.1"/>
    <property type="molecule type" value="Genomic_DNA"/>
</dbReference>
<reference evidence="2 3" key="1">
    <citation type="submission" date="2023-12" db="EMBL/GenBank/DDBJ databases">
        <title>the genome sequence of Hyalangium sp. s54d21.</title>
        <authorList>
            <person name="Zhang X."/>
        </authorList>
    </citation>
    <scope>NUCLEOTIDE SEQUENCE [LARGE SCALE GENOMIC DNA]</scope>
    <source>
        <strain evidence="3">s54d21</strain>
    </source>
</reference>
<proteinExistence type="predicted"/>
<evidence type="ECO:0000256" key="1">
    <source>
        <dbReference type="SAM" id="MobiDB-lite"/>
    </source>
</evidence>
<name>A0ABU5HEG5_9BACT</name>
<keyword evidence="3" id="KW-1185">Reference proteome</keyword>
<evidence type="ECO:0000313" key="3">
    <source>
        <dbReference type="Proteomes" id="UP001291309"/>
    </source>
</evidence>
<dbReference type="GO" id="GO:0008237">
    <property type="term" value="F:metallopeptidase activity"/>
    <property type="evidence" value="ECO:0007669"/>
    <property type="project" value="UniProtKB-KW"/>
</dbReference>
<evidence type="ECO:0000313" key="2">
    <source>
        <dbReference type="EMBL" id="MDY7231876.1"/>
    </source>
</evidence>
<dbReference type="Proteomes" id="UP001291309">
    <property type="component" value="Unassembled WGS sequence"/>
</dbReference>
<comment type="caution">
    <text evidence="2">The sequence shown here is derived from an EMBL/GenBank/DDBJ whole genome shotgun (WGS) entry which is preliminary data.</text>
</comment>
<sequence>MRWLALLLLPAVGCGPVGVEPDALGLHHGELLAGVRPTSPSASLPRFEPDEQVESAVSPGGGFRIHFTRGGPNAVPAADADGNGIPDAVDVVAGTYDRVSAFYASLGYLPPPGDSWLTEGNGGDGLFDVYLVDFARRADGAFRLDGCQEPETRCTGHMLQENDFAGYSYRSYAEAVDTLASHEFFHAVQAAYHPGLGNIASEGTAVWATERFSPALEDLEHFTSAYMERPDRSLVVDPDGPGTFSYGSSLFFQFLSERFGDRVILSMWEESTRTPAVLWPSLVDTVLRREWSADFDVAFAEFAQWNLATGSRARQGQGYARGEGYAELSPTPKSFPVDEASVRVAAASTRYFEVEGGAESVSVSFQPTEDAEPGALHLLVAAEGNGELRVVRADGPGPLVAQVSATDATRVVVAVVDGRHQGLGRYGRLCIADIATSTPCELPSNEPSAPDASGGCQSAPGGVSWALPLILLLGWLRKAAPAPSGPASSRESPPRRSRRRSGS</sequence>
<feature type="region of interest" description="Disordered" evidence="1">
    <location>
        <begin position="480"/>
        <end position="503"/>
    </location>
</feature>
<feature type="compositionally biased region" description="Low complexity" evidence="1">
    <location>
        <begin position="480"/>
        <end position="491"/>
    </location>
</feature>
<accession>A0ABU5HEG5</accession>
<gene>
    <name evidence="2" type="ORF">SYV04_36150</name>
</gene>
<organism evidence="2 3">
    <name type="scientific">Hyalangium rubrum</name>
    <dbReference type="NCBI Taxonomy" id="3103134"/>
    <lineage>
        <taxon>Bacteria</taxon>
        <taxon>Pseudomonadati</taxon>
        <taxon>Myxococcota</taxon>
        <taxon>Myxococcia</taxon>
        <taxon>Myxococcales</taxon>
        <taxon>Cystobacterineae</taxon>
        <taxon>Archangiaceae</taxon>
        <taxon>Hyalangium</taxon>
    </lineage>
</organism>
<keyword evidence="2" id="KW-0482">Metalloprotease</keyword>
<dbReference type="NCBIfam" id="NF045524">
    <property type="entry name" value="MXAN_6640_HExxH"/>
    <property type="match status" value="1"/>
</dbReference>
<dbReference type="RefSeq" id="WP_321550587.1">
    <property type="nucleotide sequence ID" value="NZ_JAXIVS010000016.1"/>
</dbReference>
<keyword evidence="2" id="KW-0378">Hydrolase</keyword>